<dbReference type="EMBL" id="JADCNM010000194">
    <property type="protein sequence ID" value="KAG0449242.1"/>
    <property type="molecule type" value="Genomic_DNA"/>
</dbReference>
<evidence type="ECO:0000313" key="3">
    <source>
        <dbReference type="Proteomes" id="UP000636800"/>
    </source>
</evidence>
<organism evidence="1 4">
    <name type="scientific">Vanilla planifolia</name>
    <name type="common">Vanilla</name>
    <dbReference type="NCBI Taxonomy" id="51239"/>
    <lineage>
        <taxon>Eukaryota</taxon>
        <taxon>Viridiplantae</taxon>
        <taxon>Streptophyta</taxon>
        <taxon>Embryophyta</taxon>
        <taxon>Tracheophyta</taxon>
        <taxon>Spermatophyta</taxon>
        <taxon>Magnoliopsida</taxon>
        <taxon>Liliopsida</taxon>
        <taxon>Asparagales</taxon>
        <taxon>Orchidaceae</taxon>
        <taxon>Vanilloideae</taxon>
        <taxon>Vanilleae</taxon>
        <taxon>Vanilla</taxon>
    </lineage>
</organism>
<dbReference type="AlphaFoldDB" id="A0A835U5L1"/>
<dbReference type="Proteomes" id="UP000639772">
    <property type="component" value="Unassembled WGS sequence"/>
</dbReference>
<comment type="caution">
    <text evidence="1">The sequence shown here is derived from an EMBL/GenBank/DDBJ whole genome shotgun (WGS) entry which is preliminary data.</text>
</comment>
<keyword evidence="3" id="KW-1185">Reference proteome</keyword>
<sequence length="60" mass="7093">MAEFCLRSWNPIEEGWDPAGFHQFYAIVKTLPLMEDEDDLRTFPSLFLFLNVQPFEVLLD</sequence>
<gene>
    <name evidence="1" type="ORF">HPP92_027359</name>
    <name evidence="2" type="ORF">HPP92_027378</name>
</gene>
<dbReference type="Proteomes" id="UP000636800">
    <property type="component" value="Unassembled WGS sequence"/>
</dbReference>
<accession>A0A835U5L1</accession>
<name>A0A835U5L1_VANPL</name>
<dbReference type="EMBL" id="JADCNL010000193">
    <property type="protein sequence ID" value="KAG0449338.1"/>
    <property type="molecule type" value="Genomic_DNA"/>
</dbReference>
<evidence type="ECO:0000313" key="4">
    <source>
        <dbReference type="Proteomes" id="UP000639772"/>
    </source>
</evidence>
<proteinExistence type="predicted"/>
<evidence type="ECO:0000313" key="2">
    <source>
        <dbReference type="EMBL" id="KAG0449338.1"/>
    </source>
</evidence>
<protein>
    <submittedName>
        <fullName evidence="1">Uncharacterized protein</fullName>
    </submittedName>
</protein>
<reference evidence="3 4" key="1">
    <citation type="journal article" date="2020" name="Nat. Food">
        <title>A phased Vanilla planifolia genome enables genetic improvement of flavour and production.</title>
        <authorList>
            <person name="Hasing T."/>
            <person name="Tang H."/>
            <person name="Brym M."/>
            <person name="Khazi F."/>
            <person name="Huang T."/>
            <person name="Chambers A.H."/>
        </authorList>
    </citation>
    <scope>NUCLEOTIDE SEQUENCE [LARGE SCALE GENOMIC DNA]</scope>
    <source>
        <tissue evidence="1">Leaf</tissue>
    </source>
</reference>
<evidence type="ECO:0000313" key="1">
    <source>
        <dbReference type="EMBL" id="KAG0449242.1"/>
    </source>
</evidence>